<gene>
    <name evidence="5" type="ORF">AX774_g5832</name>
</gene>
<evidence type="ECO:0000256" key="3">
    <source>
        <dbReference type="ARBA" id="ARBA00046343"/>
    </source>
</evidence>
<dbReference type="PROSITE" id="PS50082">
    <property type="entry name" value="WD_REPEATS_2"/>
    <property type="match status" value="1"/>
</dbReference>
<evidence type="ECO:0000256" key="2">
    <source>
        <dbReference type="ARBA" id="ARBA00022737"/>
    </source>
</evidence>
<feature type="repeat" description="WD" evidence="4">
    <location>
        <begin position="53"/>
        <end position="94"/>
    </location>
</feature>
<proteinExistence type="inferred from homology"/>
<keyword evidence="2" id="KW-0677">Repeat</keyword>
<dbReference type="SMART" id="SM00320">
    <property type="entry name" value="WD40"/>
    <property type="match status" value="2"/>
</dbReference>
<keyword evidence="6" id="KW-1185">Reference proteome</keyword>
<dbReference type="Pfam" id="PF00400">
    <property type="entry name" value="WD40"/>
    <property type="match status" value="2"/>
</dbReference>
<dbReference type="SUPFAM" id="SSF50978">
    <property type="entry name" value="WD40 repeat-like"/>
    <property type="match status" value="1"/>
</dbReference>
<sequence>MLQPHRSRNSRYYFTRQNNSHLESYSCTKLFVATGKGAIQELSVPEFDLKTELVAHTSNCYSLDIDSSGKYLASGASDALALLWCLQTNICVKAFDELEYPIRSLGFSFDGRFLATSSEDKLVNIHEIDHLAFSCVEQIKVKSAMNAISWHSTKYVLAFAGDEPFDKSGSEYVVKLFVPR</sequence>
<evidence type="ECO:0000256" key="4">
    <source>
        <dbReference type="PROSITE-ProRule" id="PRU00221"/>
    </source>
</evidence>
<dbReference type="AlphaFoldDB" id="A0A1R1PIF0"/>
<dbReference type="OrthoDB" id="340259at2759"/>
<keyword evidence="1 4" id="KW-0853">WD repeat</keyword>
<comment type="similarity">
    <text evidence="3">Belongs to the THOC3 family.</text>
</comment>
<comment type="caution">
    <text evidence="5">The sequence shown here is derived from an EMBL/GenBank/DDBJ whole genome shotgun (WGS) entry which is preliminary data.</text>
</comment>
<dbReference type="InterPro" id="IPR015943">
    <property type="entry name" value="WD40/YVTN_repeat-like_dom_sf"/>
</dbReference>
<evidence type="ECO:0000313" key="6">
    <source>
        <dbReference type="Proteomes" id="UP000188320"/>
    </source>
</evidence>
<organism evidence="5 6">
    <name type="scientific">Zancudomyces culisetae</name>
    <name type="common">Gut fungus</name>
    <name type="synonym">Smittium culisetae</name>
    <dbReference type="NCBI Taxonomy" id="1213189"/>
    <lineage>
        <taxon>Eukaryota</taxon>
        <taxon>Fungi</taxon>
        <taxon>Fungi incertae sedis</taxon>
        <taxon>Zoopagomycota</taxon>
        <taxon>Kickxellomycotina</taxon>
        <taxon>Harpellomycetes</taxon>
        <taxon>Harpellales</taxon>
        <taxon>Legeriomycetaceae</taxon>
        <taxon>Zancudomyces</taxon>
    </lineage>
</organism>
<protein>
    <submittedName>
        <fullName evidence="5">THO complex subunit 3</fullName>
    </submittedName>
</protein>
<dbReference type="EMBL" id="LSSK01001097">
    <property type="protein sequence ID" value="OMH80726.1"/>
    <property type="molecule type" value="Genomic_DNA"/>
</dbReference>
<dbReference type="Proteomes" id="UP000188320">
    <property type="component" value="Unassembled WGS sequence"/>
</dbReference>
<evidence type="ECO:0000256" key="1">
    <source>
        <dbReference type="ARBA" id="ARBA00022574"/>
    </source>
</evidence>
<dbReference type="InterPro" id="IPR001680">
    <property type="entry name" value="WD40_rpt"/>
</dbReference>
<accession>A0A1R1PIF0</accession>
<dbReference type="GO" id="GO:0006406">
    <property type="term" value="P:mRNA export from nucleus"/>
    <property type="evidence" value="ECO:0007669"/>
    <property type="project" value="InterPro"/>
</dbReference>
<dbReference type="PANTHER" id="PTHR22839">
    <property type="entry name" value="THO COMPLEX SUBUNIT 3 THO3"/>
    <property type="match status" value="1"/>
</dbReference>
<name>A0A1R1PIF0_ZANCU</name>
<reference evidence="6" key="1">
    <citation type="submission" date="2017-01" db="EMBL/GenBank/DDBJ databases">
        <authorList>
            <person name="Wang Y."/>
            <person name="White M."/>
            <person name="Kvist S."/>
            <person name="Moncalvo J.-M."/>
        </authorList>
    </citation>
    <scope>NUCLEOTIDE SEQUENCE [LARGE SCALE GENOMIC DNA]</scope>
    <source>
        <strain evidence="6">COL-18-3</strain>
    </source>
</reference>
<dbReference type="Gene3D" id="2.130.10.10">
    <property type="entry name" value="YVTN repeat-like/Quinoprotein amine dehydrogenase"/>
    <property type="match status" value="1"/>
</dbReference>
<dbReference type="InterPro" id="IPR036322">
    <property type="entry name" value="WD40_repeat_dom_sf"/>
</dbReference>
<dbReference type="PANTHER" id="PTHR22839:SF0">
    <property type="entry name" value="THO COMPLEX SUBUNIT 3"/>
    <property type="match status" value="1"/>
</dbReference>
<dbReference type="InterPro" id="IPR040132">
    <property type="entry name" value="Tex1/THOC3"/>
</dbReference>
<evidence type="ECO:0000313" key="5">
    <source>
        <dbReference type="EMBL" id="OMH80726.1"/>
    </source>
</evidence>
<dbReference type="GO" id="GO:0000445">
    <property type="term" value="C:THO complex part of transcription export complex"/>
    <property type="evidence" value="ECO:0007669"/>
    <property type="project" value="TreeGrafter"/>
</dbReference>